<name>A0ABV9Z8X9_9PSEU</name>
<feature type="transmembrane region" description="Helical" evidence="1">
    <location>
        <begin position="58"/>
        <end position="77"/>
    </location>
</feature>
<dbReference type="EMBL" id="JBHSKG010000003">
    <property type="protein sequence ID" value="MFC5138068.1"/>
    <property type="molecule type" value="Genomic_DNA"/>
</dbReference>
<dbReference type="Pfam" id="PF11239">
    <property type="entry name" value="DUF3040"/>
    <property type="match status" value="1"/>
</dbReference>
<proteinExistence type="predicted"/>
<evidence type="ECO:0000256" key="1">
    <source>
        <dbReference type="SAM" id="Phobius"/>
    </source>
</evidence>
<comment type="caution">
    <text evidence="2">The sequence shown here is derived from an EMBL/GenBank/DDBJ whole genome shotgun (WGS) entry which is preliminary data.</text>
</comment>
<evidence type="ECO:0000313" key="3">
    <source>
        <dbReference type="Proteomes" id="UP001596175"/>
    </source>
</evidence>
<reference evidence="3" key="1">
    <citation type="journal article" date="2019" name="Int. J. Syst. Evol. Microbiol.">
        <title>The Global Catalogue of Microorganisms (GCM) 10K type strain sequencing project: providing services to taxonomists for standard genome sequencing and annotation.</title>
        <authorList>
            <consortium name="The Broad Institute Genomics Platform"/>
            <consortium name="The Broad Institute Genome Sequencing Center for Infectious Disease"/>
            <person name="Wu L."/>
            <person name="Ma J."/>
        </authorList>
    </citation>
    <scope>NUCLEOTIDE SEQUENCE [LARGE SCALE GENOMIC DNA]</scope>
    <source>
        <strain evidence="3">XZYJ18</strain>
    </source>
</reference>
<dbReference type="InterPro" id="IPR021401">
    <property type="entry name" value="DUF3040"/>
</dbReference>
<dbReference type="RefSeq" id="WP_378020294.1">
    <property type="nucleotide sequence ID" value="NZ_JBHSKG010000003.1"/>
</dbReference>
<accession>A0ABV9Z8X9</accession>
<keyword evidence="1" id="KW-0472">Membrane</keyword>
<keyword evidence="1" id="KW-0812">Transmembrane</keyword>
<evidence type="ECO:0000313" key="2">
    <source>
        <dbReference type="EMBL" id="MFC5138068.1"/>
    </source>
</evidence>
<gene>
    <name evidence="2" type="ORF">ACFPK1_07480</name>
</gene>
<feature type="transmembrane region" description="Helical" evidence="1">
    <location>
        <begin position="34"/>
        <end position="52"/>
    </location>
</feature>
<sequence length="87" mass="9874">MLDDRERGELEEIERALLADAELQRRLRAPGARLRGRLATPVLVALVVFLVVAAVTVLLLGLPVHAIVVALIAWWPWRALRRRHGRR</sequence>
<protein>
    <submittedName>
        <fullName evidence="2">DUF3040 domain-containing protein</fullName>
    </submittedName>
</protein>
<organism evidence="2 3">
    <name type="scientific">Actinomycetospora rhizophila</name>
    <dbReference type="NCBI Taxonomy" id="1416876"/>
    <lineage>
        <taxon>Bacteria</taxon>
        <taxon>Bacillati</taxon>
        <taxon>Actinomycetota</taxon>
        <taxon>Actinomycetes</taxon>
        <taxon>Pseudonocardiales</taxon>
        <taxon>Pseudonocardiaceae</taxon>
        <taxon>Actinomycetospora</taxon>
    </lineage>
</organism>
<keyword evidence="3" id="KW-1185">Reference proteome</keyword>
<keyword evidence="1" id="KW-1133">Transmembrane helix</keyword>
<dbReference type="Proteomes" id="UP001596175">
    <property type="component" value="Unassembled WGS sequence"/>
</dbReference>